<feature type="compositionally biased region" description="Polar residues" evidence="1">
    <location>
        <begin position="47"/>
        <end position="58"/>
    </location>
</feature>
<feature type="region of interest" description="Disordered" evidence="1">
    <location>
        <begin position="43"/>
        <end position="63"/>
    </location>
</feature>
<organism evidence="2 3">
    <name type="scientific">Linum trigynum</name>
    <dbReference type="NCBI Taxonomy" id="586398"/>
    <lineage>
        <taxon>Eukaryota</taxon>
        <taxon>Viridiplantae</taxon>
        <taxon>Streptophyta</taxon>
        <taxon>Embryophyta</taxon>
        <taxon>Tracheophyta</taxon>
        <taxon>Spermatophyta</taxon>
        <taxon>Magnoliopsida</taxon>
        <taxon>eudicotyledons</taxon>
        <taxon>Gunneridae</taxon>
        <taxon>Pentapetalae</taxon>
        <taxon>rosids</taxon>
        <taxon>fabids</taxon>
        <taxon>Malpighiales</taxon>
        <taxon>Linaceae</taxon>
        <taxon>Linum</taxon>
    </lineage>
</organism>
<sequence length="131" mass="14546">MLLHFNISSPDGSRIKANTTFVKRKWQPNMQPVSSLARERSMGFRPLNQSARPPTQATRPEEDLPQVPISLLLRVTADVREIAAAGQFLTTMHYALPIIFLSQPQSIINPAGSARKSNHNLKPTTASVFNL</sequence>
<keyword evidence="3" id="KW-1185">Reference proteome</keyword>
<dbReference type="Proteomes" id="UP001497516">
    <property type="component" value="Chromosome 7"/>
</dbReference>
<reference evidence="2 3" key="1">
    <citation type="submission" date="2024-04" db="EMBL/GenBank/DDBJ databases">
        <authorList>
            <person name="Fracassetti M."/>
        </authorList>
    </citation>
    <scope>NUCLEOTIDE SEQUENCE [LARGE SCALE GENOMIC DNA]</scope>
</reference>
<name>A0AAV2FWQ0_9ROSI</name>
<accession>A0AAV2FWQ0</accession>
<evidence type="ECO:0000313" key="3">
    <source>
        <dbReference type="Proteomes" id="UP001497516"/>
    </source>
</evidence>
<evidence type="ECO:0000313" key="2">
    <source>
        <dbReference type="EMBL" id="CAL1401810.1"/>
    </source>
</evidence>
<proteinExistence type="predicted"/>
<dbReference type="AlphaFoldDB" id="A0AAV2FWQ0"/>
<evidence type="ECO:0000256" key="1">
    <source>
        <dbReference type="SAM" id="MobiDB-lite"/>
    </source>
</evidence>
<protein>
    <submittedName>
        <fullName evidence="2">Uncharacterized protein</fullName>
    </submittedName>
</protein>
<gene>
    <name evidence="2" type="ORF">LTRI10_LOCUS41849</name>
</gene>
<dbReference type="EMBL" id="OZ034820">
    <property type="protein sequence ID" value="CAL1401810.1"/>
    <property type="molecule type" value="Genomic_DNA"/>
</dbReference>